<dbReference type="AlphaFoldDB" id="A0A0F7KW24"/>
<accession>A0A0F7KW24</accession>
<proteinExistence type="predicted"/>
<dbReference type="PATRIC" id="fig|1267766.3.peg.1967"/>
<evidence type="ECO:0000313" key="3">
    <source>
        <dbReference type="Proteomes" id="UP000034392"/>
    </source>
</evidence>
<gene>
    <name evidence="2" type="ORF">WYH_01945</name>
</gene>
<keyword evidence="2" id="KW-0645">Protease</keyword>
<keyword evidence="2" id="KW-0378">Hydrolase</keyword>
<dbReference type="RefSeq" id="WP_046903650.1">
    <property type="nucleotide sequence ID" value="NZ_JACIJL010000010.1"/>
</dbReference>
<dbReference type="GO" id="GO:0080120">
    <property type="term" value="P:CAAX-box protein maturation"/>
    <property type="evidence" value="ECO:0007669"/>
    <property type="project" value="UniProtKB-ARBA"/>
</dbReference>
<dbReference type="InterPro" id="IPR003675">
    <property type="entry name" value="Rce1/LyrA-like_dom"/>
</dbReference>
<name>A0A0F7KW24_9SPHN</name>
<evidence type="ECO:0000313" key="2">
    <source>
        <dbReference type="EMBL" id="AKH42980.1"/>
    </source>
</evidence>
<dbReference type="Pfam" id="PF02517">
    <property type="entry name" value="Rce1-like"/>
    <property type="match status" value="1"/>
</dbReference>
<dbReference type="GO" id="GO:0006508">
    <property type="term" value="P:proteolysis"/>
    <property type="evidence" value="ECO:0007669"/>
    <property type="project" value="UniProtKB-KW"/>
</dbReference>
<dbReference type="EMBL" id="CP011452">
    <property type="protein sequence ID" value="AKH42980.1"/>
    <property type="molecule type" value="Genomic_DNA"/>
</dbReference>
<dbReference type="GO" id="GO:0004175">
    <property type="term" value="F:endopeptidase activity"/>
    <property type="evidence" value="ECO:0007669"/>
    <property type="project" value="UniProtKB-ARBA"/>
</dbReference>
<organism evidence="2 3">
    <name type="scientific">Croceibacterium atlanticum</name>
    <dbReference type="NCBI Taxonomy" id="1267766"/>
    <lineage>
        <taxon>Bacteria</taxon>
        <taxon>Pseudomonadati</taxon>
        <taxon>Pseudomonadota</taxon>
        <taxon>Alphaproteobacteria</taxon>
        <taxon>Sphingomonadales</taxon>
        <taxon>Erythrobacteraceae</taxon>
        <taxon>Croceibacterium</taxon>
    </lineage>
</organism>
<dbReference type="Proteomes" id="UP000034392">
    <property type="component" value="Chromosome"/>
</dbReference>
<reference evidence="2" key="1">
    <citation type="submission" date="2015-05" db="EMBL/GenBank/DDBJ databases">
        <title>The complete genome of Altererythrobacter atlanticus strain 26DY36.</title>
        <authorList>
            <person name="Wu Y.-H."/>
            <person name="Cheng H."/>
            <person name="Wu X.-W."/>
        </authorList>
    </citation>
    <scope>NUCLEOTIDE SEQUENCE [LARGE SCALE GENOMIC DNA]</scope>
    <source>
        <strain evidence="2">26DY36</strain>
    </source>
</reference>
<feature type="domain" description="CAAX prenyl protease 2/Lysostaphin resistance protein A-like" evidence="1">
    <location>
        <begin position="86"/>
        <end position="229"/>
    </location>
</feature>
<dbReference type="OrthoDB" id="7427644at2"/>
<protein>
    <submittedName>
        <fullName evidence="2">CAAX amino terminal protease self-immunity</fullName>
    </submittedName>
</protein>
<sequence length="246" mass="25961">MDMNCSTLPAHAGWRGEWTGFFAFLRRPSLPGRPRGFGRASLISTLHLLPLALILTCAGLTVANLASLAAPQLPGNRLLDLPLGQLALFAILVAPITEETAFHGWLSGRPGHIAFIAIMLGGGAFALVAVQDQMLRAGLLIGTVAAACISLALLRRARTLPLFQQHFPWFYAASSGSFALLHIVNQSETVGWFSLVLVLPQLLIGLVLGYARVANGLWSSMLLHAGSNGVLVSLIAVLTLQAGAAA</sequence>
<keyword evidence="3" id="KW-1185">Reference proteome</keyword>
<dbReference type="STRING" id="1267766.WYH_01945"/>
<evidence type="ECO:0000259" key="1">
    <source>
        <dbReference type="Pfam" id="PF02517"/>
    </source>
</evidence>
<dbReference type="KEGG" id="aay:WYH_01945"/>